<name>A0A9N8PZ83_CHRIL</name>
<dbReference type="SUPFAM" id="SSF57625">
    <property type="entry name" value="Invertebrate chitin-binding proteins"/>
    <property type="match status" value="1"/>
</dbReference>
<dbReference type="AlphaFoldDB" id="A0A9N8PZ83"/>
<dbReference type="OrthoDB" id="6020543at2759"/>
<feature type="compositionally biased region" description="Low complexity" evidence="1">
    <location>
        <begin position="150"/>
        <end position="173"/>
    </location>
</feature>
<reference evidence="4" key="1">
    <citation type="submission" date="2021-12" db="EMBL/GenBank/DDBJ databases">
        <authorList>
            <person name="King R."/>
        </authorList>
    </citation>
    <scope>NUCLEOTIDE SEQUENCE</scope>
</reference>
<dbReference type="Pfam" id="PF01607">
    <property type="entry name" value="CBM_14"/>
    <property type="match status" value="1"/>
</dbReference>
<sequence>MAEGVACSSVLLSIMYKLLVLCVIVGGVFADPALFEDRKLPRPPSCRGQKEAGKEACENAVGRLAPHPSECRLFFYCLRSRAICHRCPFGLHFNPSLRVCDWPKNAGCASASTSAAPPSSKSPAPEAPSSPPSPPPSSPPSSPSSPPEEPASSAAPASSEPPTAAPSTVTEAEAVPDFDEESESY</sequence>
<feature type="chain" id="PRO_5040408756" description="Chitin-binding type-2 domain-containing protein" evidence="2">
    <location>
        <begin position="31"/>
        <end position="185"/>
    </location>
</feature>
<feature type="compositionally biased region" description="Low complexity" evidence="1">
    <location>
        <begin position="111"/>
        <end position="124"/>
    </location>
</feature>
<evidence type="ECO:0000313" key="4">
    <source>
        <dbReference type="EMBL" id="CAD0201491.1"/>
    </source>
</evidence>
<dbReference type="InterPro" id="IPR002557">
    <property type="entry name" value="Chitin-bd_dom"/>
</dbReference>
<keyword evidence="2" id="KW-0732">Signal</keyword>
<dbReference type="GO" id="GO:0005576">
    <property type="term" value="C:extracellular region"/>
    <property type="evidence" value="ECO:0007669"/>
    <property type="project" value="InterPro"/>
</dbReference>
<feature type="signal peptide" evidence="2">
    <location>
        <begin position="1"/>
        <end position="30"/>
    </location>
</feature>
<evidence type="ECO:0000313" key="5">
    <source>
        <dbReference type="Proteomes" id="UP001154114"/>
    </source>
</evidence>
<dbReference type="InterPro" id="IPR036508">
    <property type="entry name" value="Chitin-bd_dom_sf"/>
</dbReference>
<dbReference type="SMART" id="SM00494">
    <property type="entry name" value="ChtBD2"/>
    <property type="match status" value="1"/>
</dbReference>
<gene>
    <name evidence="4" type="ORF">CINC_LOCUS3161</name>
</gene>
<evidence type="ECO:0000256" key="1">
    <source>
        <dbReference type="SAM" id="MobiDB-lite"/>
    </source>
</evidence>
<evidence type="ECO:0000256" key="2">
    <source>
        <dbReference type="SAM" id="SignalP"/>
    </source>
</evidence>
<dbReference type="EMBL" id="LR824017">
    <property type="protein sequence ID" value="CAD0201491.1"/>
    <property type="molecule type" value="Genomic_DNA"/>
</dbReference>
<feature type="domain" description="Chitin-binding type-2" evidence="3">
    <location>
        <begin position="55"/>
        <end position="110"/>
    </location>
</feature>
<feature type="compositionally biased region" description="Pro residues" evidence="1">
    <location>
        <begin position="125"/>
        <end position="149"/>
    </location>
</feature>
<protein>
    <recommendedName>
        <fullName evidence="3">Chitin-binding type-2 domain-containing protein</fullName>
    </recommendedName>
</protein>
<feature type="compositionally biased region" description="Acidic residues" evidence="1">
    <location>
        <begin position="174"/>
        <end position="185"/>
    </location>
</feature>
<dbReference type="GO" id="GO:0008061">
    <property type="term" value="F:chitin binding"/>
    <property type="evidence" value="ECO:0007669"/>
    <property type="project" value="InterPro"/>
</dbReference>
<proteinExistence type="predicted"/>
<evidence type="ECO:0000259" key="3">
    <source>
        <dbReference type="SMART" id="SM00494"/>
    </source>
</evidence>
<dbReference type="Proteomes" id="UP001154114">
    <property type="component" value="Chromosome 14"/>
</dbReference>
<dbReference type="Gene3D" id="2.170.140.10">
    <property type="entry name" value="Chitin binding domain"/>
    <property type="match status" value="1"/>
</dbReference>
<accession>A0A9N8PZ83</accession>
<organism evidence="4 5">
    <name type="scientific">Chrysodeixis includens</name>
    <name type="common">Soybean looper</name>
    <name type="synonym">Pseudoplusia includens</name>
    <dbReference type="NCBI Taxonomy" id="689277"/>
    <lineage>
        <taxon>Eukaryota</taxon>
        <taxon>Metazoa</taxon>
        <taxon>Ecdysozoa</taxon>
        <taxon>Arthropoda</taxon>
        <taxon>Hexapoda</taxon>
        <taxon>Insecta</taxon>
        <taxon>Pterygota</taxon>
        <taxon>Neoptera</taxon>
        <taxon>Endopterygota</taxon>
        <taxon>Lepidoptera</taxon>
        <taxon>Glossata</taxon>
        <taxon>Ditrysia</taxon>
        <taxon>Noctuoidea</taxon>
        <taxon>Noctuidae</taxon>
        <taxon>Plusiinae</taxon>
        <taxon>Chrysodeixis</taxon>
    </lineage>
</organism>
<keyword evidence="5" id="KW-1185">Reference proteome</keyword>
<feature type="region of interest" description="Disordered" evidence="1">
    <location>
        <begin position="111"/>
        <end position="185"/>
    </location>
</feature>